<keyword evidence="1" id="KW-0732">Signal</keyword>
<dbReference type="InterPro" id="IPR038232">
    <property type="entry name" value="PknH-like_Extracell_sf"/>
</dbReference>
<gene>
    <name evidence="3" type="ORF">MAAFP003_3738</name>
</gene>
<protein>
    <submittedName>
        <fullName evidence="3">Sensor domain-containing protein</fullName>
    </submittedName>
</protein>
<dbReference type="EMBL" id="FXEG02000003">
    <property type="protein sequence ID" value="SOX55056.1"/>
    <property type="molecule type" value="Genomic_DNA"/>
</dbReference>
<dbReference type="RefSeq" id="WP_096289214.1">
    <property type="nucleotide sequence ID" value="NZ_FXEG02000003.1"/>
</dbReference>
<feature type="domain" description="PknH-like extracellular" evidence="2">
    <location>
        <begin position="40"/>
        <end position="251"/>
    </location>
</feature>
<evidence type="ECO:0000313" key="3">
    <source>
        <dbReference type="EMBL" id="SOX55056.1"/>
    </source>
</evidence>
<reference evidence="3" key="1">
    <citation type="submission" date="2018-01" db="EMBL/GenBank/DDBJ databases">
        <authorList>
            <consortium name="Urmite Genomes"/>
        </authorList>
    </citation>
    <scope>NUCLEOTIDE SEQUENCE [LARGE SCALE GENOMIC DNA]</scope>
    <source>
        <strain evidence="3">AFP003</strain>
    </source>
</reference>
<dbReference type="OrthoDB" id="4736430at2"/>
<dbReference type="Pfam" id="PF14032">
    <property type="entry name" value="PknH_C"/>
    <property type="match status" value="1"/>
</dbReference>
<keyword evidence="4" id="KW-1185">Reference proteome</keyword>
<feature type="signal peptide" evidence="1">
    <location>
        <begin position="1"/>
        <end position="22"/>
    </location>
</feature>
<dbReference type="PROSITE" id="PS51257">
    <property type="entry name" value="PROKAR_LIPOPROTEIN"/>
    <property type="match status" value="1"/>
</dbReference>
<dbReference type="AlphaFoldDB" id="A0A2K4YE42"/>
<evidence type="ECO:0000259" key="2">
    <source>
        <dbReference type="Pfam" id="PF14032"/>
    </source>
</evidence>
<proteinExistence type="predicted"/>
<evidence type="ECO:0000313" key="4">
    <source>
        <dbReference type="Proteomes" id="UP000236318"/>
    </source>
</evidence>
<organism evidence="3 4">
    <name type="scientific">Mycobacterium ahvazicum</name>
    <dbReference type="NCBI Taxonomy" id="1964395"/>
    <lineage>
        <taxon>Bacteria</taxon>
        <taxon>Bacillati</taxon>
        <taxon>Actinomycetota</taxon>
        <taxon>Actinomycetes</taxon>
        <taxon>Mycobacteriales</taxon>
        <taxon>Mycobacteriaceae</taxon>
        <taxon>Mycobacterium</taxon>
        <taxon>Mycobacterium simiae complex</taxon>
    </lineage>
</organism>
<dbReference type="Gene3D" id="3.40.1000.70">
    <property type="entry name" value="PknH-like extracellular domain"/>
    <property type="match status" value="1"/>
</dbReference>
<feature type="chain" id="PRO_5039625468" evidence="1">
    <location>
        <begin position="23"/>
        <end position="256"/>
    </location>
</feature>
<accession>A0A2K4YE42</accession>
<evidence type="ECO:0000256" key="1">
    <source>
        <dbReference type="SAM" id="SignalP"/>
    </source>
</evidence>
<comment type="caution">
    <text evidence="3">The sequence shown here is derived from an EMBL/GenBank/DDBJ whole genome shotgun (WGS) entry which is preliminary data.</text>
</comment>
<dbReference type="Proteomes" id="UP000236318">
    <property type="component" value="Unassembled WGS sequence"/>
</dbReference>
<dbReference type="InterPro" id="IPR026954">
    <property type="entry name" value="PknH-like_Extracell"/>
</dbReference>
<sequence>MRLFRLTASLVIVAAVAGGCSAVVDGVARPAPNLKPRPLTGQAVKQALLDGPALSRMLDQPLVAHDPADVGGPGKLYRVDRHVSPADCLGVTEMLQASVYDSASQPAQVTDVTSESWWNNGEPAQVITVIEGVVALGSVAQAQGLFRHFSQQWQQCGGVTASERNGPIATTNQIGTVSVTDSIVAVTNTATSVLPNMPALRPTPQARAIGVRSNCLVEVQVVFFGERRSSDPGSGNIDTSGVDIAHAIMDKVSALS</sequence>
<name>A0A2K4YE42_9MYCO</name>